<sequence length="119" mass="12750">MQVGSVCSSQVFYDEIRPWFRGEDASGSESGVAEGAERGKCWAERSTASSGASLSTTSSSSTQEQPCSPFLKRMQEYMPRLANSPRPLRDYVLANSAASSSSSEERTLDQATPVNDNGG</sequence>
<dbReference type="OrthoDB" id="540174at2759"/>
<keyword evidence="6" id="KW-1185">Reference proteome</keyword>
<comment type="similarity">
    <text evidence="1">Belongs to the indoleamine 2,3-dioxygenase family.</text>
</comment>
<proteinExistence type="inferred from homology"/>
<evidence type="ECO:0000313" key="5">
    <source>
        <dbReference type="EMBL" id="KAF6765844.1"/>
    </source>
</evidence>
<dbReference type="GO" id="GO:0046872">
    <property type="term" value="F:metal ion binding"/>
    <property type="evidence" value="ECO:0007669"/>
    <property type="project" value="UniProtKB-KW"/>
</dbReference>
<dbReference type="InterPro" id="IPR000898">
    <property type="entry name" value="Indolamine_dOase"/>
</dbReference>
<feature type="region of interest" description="Disordered" evidence="4">
    <location>
        <begin position="21"/>
        <end position="119"/>
    </location>
</feature>
<evidence type="ECO:0000313" key="6">
    <source>
        <dbReference type="Proteomes" id="UP000521943"/>
    </source>
</evidence>
<dbReference type="Pfam" id="PF01231">
    <property type="entry name" value="IDO"/>
    <property type="match status" value="1"/>
</dbReference>
<feature type="compositionally biased region" description="Low complexity" evidence="4">
    <location>
        <begin position="46"/>
        <end position="62"/>
    </location>
</feature>
<accession>A0A8H6MGL3</accession>
<evidence type="ECO:0000256" key="3">
    <source>
        <dbReference type="ARBA" id="ARBA00023004"/>
    </source>
</evidence>
<gene>
    <name evidence="5" type="ORF">DFP72DRAFT_1058404</name>
</gene>
<dbReference type="SUPFAM" id="SSF140959">
    <property type="entry name" value="Indolic compounds 2,3-dioxygenase-like"/>
    <property type="match status" value="1"/>
</dbReference>
<reference evidence="5 6" key="1">
    <citation type="submission" date="2020-07" db="EMBL/GenBank/DDBJ databases">
        <title>Comparative genomics of pyrophilous fungi reveals a link between fire events and developmental genes.</title>
        <authorList>
            <consortium name="DOE Joint Genome Institute"/>
            <person name="Steindorff A.S."/>
            <person name="Carver A."/>
            <person name="Calhoun S."/>
            <person name="Stillman K."/>
            <person name="Liu H."/>
            <person name="Lipzen A."/>
            <person name="Pangilinan J."/>
            <person name="Labutti K."/>
            <person name="Bruns T.D."/>
            <person name="Grigoriev I.V."/>
        </authorList>
    </citation>
    <scope>NUCLEOTIDE SEQUENCE [LARGE SCALE GENOMIC DNA]</scope>
    <source>
        <strain evidence="5 6">CBS 144469</strain>
    </source>
</reference>
<feature type="compositionally biased region" description="Polar residues" evidence="4">
    <location>
        <begin position="109"/>
        <end position="119"/>
    </location>
</feature>
<dbReference type="InterPro" id="IPR037217">
    <property type="entry name" value="Trp/Indoleamine_2_3_dOase-like"/>
</dbReference>
<dbReference type="Proteomes" id="UP000521943">
    <property type="component" value="Unassembled WGS sequence"/>
</dbReference>
<dbReference type="GO" id="GO:0016702">
    <property type="term" value="F:oxidoreductase activity, acting on single donors with incorporation of molecular oxygen, incorporation of two atoms of oxygen"/>
    <property type="evidence" value="ECO:0007669"/>
    <property type="project" value="UniProtKB-ARBA"/>
</dbReference>
<dbReference type="GO" id="GO:0020037">
    <property type="term" value="F:heme binding"/>
    <property type="evidence" value="ECO:0007669"/>
    <property type="project" value="InterPro"/>
</dbReference>
<comment type="caution">
    <text evidence="5">The sequence shown here is derived from an EMBL/GenBank/DDBJ whole genome shotgun (WGS) entry which is preliminary data.</text>
</comment>
<name>A0A8H6MGL3_9AGAR</name>
<evidence type="ECO:0000256" key="1">
    <source>
        <dbReference type="ARBA" id="ARBA00007119"/>
    </source>
</evidence>
<keyword evidence="2" id="KW-0479">Metal-binding</keyword>
<organism evidence="5 6">
    <name type="scientific">Ephemerocybe angulata</name>
    <dbReference type="NCBI Taxonomy" id="980116"/>
    <lineage>
        <taxon>Eukaryota</taxon>
        <taxon>Fungi</taxon>
        <taxon>Dikarya</taxon>
        <taxon>Basidiomycota</taxon>
        <taxon>Agaricomycotina</taxon>
        <taxon>Agaricomycetes</taxon>
        <taxon>Agaricomycetidae</taxon>
        <taxon>Agaricales</taxon>
        <taxon>Agaricineae</taxon>
        <taxon>Psathyrellaceae</taxon>
        <taxon>Ephemerocybe</taxon>
    </lineage>
</organism>
<dbReference type="GO" id="GO:0019441">
    <property type="term" value="P:L-tryptophan catabolic process to kynurenine"/>
    <property type="evidence" value="ECO:0007669"/>
    <property type="project" value="InterPro"/>
</dbReference>
<dbReference type="EMBL" id="JACGCI010000002">
    <property type="protein sequence ID" value="KAF6765844.1"/>
    <property type="molecule type" value="Genomic_DNA"/>
</dbReference>
<dbReference type="AlphaFoldDB" id="A0A8H6MGL3"/>
<evidence type="ECO:0000256" key="2">
    <source>
        <dbReference type="ARBA" id="ARBA00022723"/>
    </source>
</evidence>
<keyword evidence="3" id="KW-0408">Iron</keyword>
<protein>
    <submittedName>
        <fullName evidence="5">Uncharacterized protein</fullName>
    </submittedName>
</protein>
<evidence type="ECO:0000256" key="4">
    <source>
        <dbReference type="SAM" id="MobiDB-lite"/>
    </source>
</evidence>